<dbReference type="Gene3D" id="1.20.1300.20">
    <property type="entry name" value="Peptidase C65 Otubain, subdomain 2"/>
    <property type="match status" value="1"/>
</dbReference>
<evidence type="ECO:0000256" key="3">
    <source>
        <dbReference type="ARBA" id="ARBA00022670"/>
    </source>
</evidence>
<gene>
    <name evidence="9" type="ORF">K432DRAFT_290305</name>
</gene>
<organism evidence="9 10">
    <name type="scientific">Lepidopterella palustris CBS 459.81</name>
    <dbReference type="NCBI Taxonomy" id="1314670"/>
    <lineage>
        <taxon>Eukaryota</taxon>
        <taxon>Fungi</taxon>
        <taxon>Dikarya</taxon>
        <taxon>Ascomycota</taxon>
        <taxon>Pezizomycotina</taxon>
        <taxon>Dothideomycetes</taxon>
        <taxon>Pleosporomycetidae</taxon>
        <taxon>Mytilinidiales</taxon>
        <taxon>Argynnaceae</taxon>
        <taxon>Lepidopterella</taxon>
    </lineage>
</organism>
<keyword evidence="3" id="KW-0645">Protease</keyword>
<evidence type="ECO:0000256" key="7">
    <source>
        <dbReference type="SAM" id="MobiDB-lite"/>
    </source>
</evidence>
<dbReference type="PANTHER" id="PTHR12931:SF15">
    <property type="entry name" value="UBIQUITIN THIOESTERASE OTUBAIN-LIKE"/>
    <property type="match status" value="1"/>
</dbReference>
<dbReference type="PROSITE" id="PS50802">
    <property type="entry name" value="OTU"/>
    <property type="match status" value="1"/>
</dbReference>
<sequence>MSGPAYTPTDEELAHLQKLSSEFEPEVTGPLVGERQSSSAITTEYANADPVYRVKTAALPSKYSHYRTCRGDGHCGWRAIAFTYFEALLRLGDRNRFLEEETRLRSMGNLLNSIGFQEHLYEDFADECFDLLRKTESLVSAGNDERAAAELLASFNDVGVSMAIITYFKLLTSAWIQTHPNDFAPFLDLGQDIRQYCSTQIEPSVCEIDHVGMSALAEVLVKQAGFALEVLYLDRSAGEEINTYRFDPVSNDGLPLHNPPTLRLLYRPGHYDILYKMEDVQQPAIPQAPLHVALADYADEFVPMPTSRGMSDVMSLIPGMYPTGLGQNWPSVSYDYNPSPIPQPQMAAVPTYTSVPVPTTSQEYVNTAHHNVPLESPVGMSLNPPMTIERGGPFRPSMYELEPGFQSNHSQSLPFQTSIFRNSHYNTAHFLNPDFQPEEWSPDSEYVTGSRSRHKSASQ</sequence>
<proteinExistence type="predicted"/>
<name>A0A8E2EGX5_9PEZI</name>
<dbReference type="InterPro" id="IPR042468">
    <property type="entry name" value="Peptidase_C65_otubain_sub1"/>
</dbReference>
<dbReference type="Gene3D" id="3.30.200.60">
    <property type="entry name" value="Peptidase C65 Otubain, subdomain 1"/>
    <property type="match status" value="1"/>
</dbReference>
<dbReference type="InterPro" id="IPR019400">
    <property type="entry name" value="Peptidase_C65_otubain"/>
</dbReference>
<evidence type="ECO:0000256" key="5">
    <source>
        <dbReference type="ARBA" id="ARBA00022801"/>
    </source>
</evidence>
<evidence type="ECO:0000256" key="2">
    <source>
        <dbReference type="ARBA" id="ARBA00012759"/>
    </source>
</evidence>
<dbReference type="EMBL" id="KV744852">
    <property type="protein sequence ID" value="OCK83800.1"/>
    <property type="molecule type" value="Genomic_DNA"/>
</dbReference>
<dbReference type="InterPro" id="IPR038765">
    <property type="entry name" value="Papain-like_cys_pep_sf"/>
</dbReference>
<comment type="catalytic activity">
    <reaction evidence="1">
        <text>Thiol-dependent hydrolysis of ester, thioester, amide, peptide and isopeptide bonds formed by the C-terminal Gly of ubiquitin (a 76-residue protein attached to proteins as an intracellular targeting signal).</text>
        <dbReference type="EC" id="3.4.19.12"/>
    </reaction>
</comment>
<dbReference type="GO" id="GO:0043130">
    <property type="term" value="F:ubiquitin binding"/>
    <property type="evidence" value="ECO:0007669"/>
    <property type="project" value="TreeGrafter"/>
</dbReference>
<keyword evidence="6" id="KW-0788">Thiol protease</keyword>
<dbReference type="InterPro" id="IPR042467">
    <property type="entry name" value="Peptidase_C65_otubain_sub2"/>
</dbReference>
<evidence type="ECO:0000313" key="10">
    <source>
        <dbReference type="Proteomes" id="UP000250266"/>
    </source>
</evidence>
<dbReference type="EC" id="3.4.19.12" evidence="2"/>
<evidence type="ECO:0000256" key="6">
    <source>
        <dbReference type="ARBA" id="ARBA00022807"/>
    </source>
</evidence>
<dbReference type="GO" id="GO:0006508">
    <property type="term" value="P:proteolysis"/>
    <property type="evidence" value="ECO:0007669"/>
    <property type="project" value="UniProtKB-KW"/>
</dbReference>
<dbReference type="GO" id="GO:0005634">
    <property type="term" value="C:nucleus"/>
    <property type="evidence" value="ECO:0007669"/>
    <property type="project" value="TreeGrafter"/>
</dbReference>
<dbReference type="InterPro" id="IPR003323">
    <property type="entry name" value="OTU_dom"/>
</dbReference>
<dbReference type="CDD" id="cd22749">
    <property type="entry name" value="Otubain_C65"/>
    <property type="match status" value="1"/>
</dbReference>
<dbReference type="OrthoDB" id="18915at2759"/>
<dbReference type="AlphaFoldDB" id="A0A8E2EGX5"/>
<evidence type="ECO:0000256" key="4">
    <source>
        <dbReference type="ARBA" id="ARBA00022786"/>
    </source>
</evidence>
<evidence type="ECO:0000259" key="8">
    <source>
        <dbReference type="PROSITE" id="PS50802"/>
    </source>
</evidence>
<keyword evidence="5" id="KW-0378">Hydrolase</keyword>
<feature type="domain" description="OTU" evidence="8">
    <location>
        <begin position="64"/>
        <end position="277"/>
    </location>
</feature>
<keyword evidence="10" id="KW-1185">Reference proteome</keyword>
<accession>A0A8E2EGX5</accession>
<dbReference type="GO" id="GO:0004843">
    <property type="term" value="F:cysteine-type deubiquitinase activity"/>
    <property type="evidence" value="ECO:0007669"/>
    <property type="project" value="UniProtKB-EC"/>
</dbReference>
<reference evidence="9 10" key="1">
    <citation type="journal article" date="2016" name="Nat. Commun.">
        <title>Ectomycorrhizal ecology is imprinted in the genome of the dominant symbiotic fungus Cenococcum geophilum.</title>
        <authorList>
            <consortium name="DOE Joint Genome Institute"/>
            <person name="Peter M."/>
            <person name="Kohler A."/>
            <person name="Ohm R.A."/>
            <person name="Kuo A."/>
            <person name="Krutzmann J."/>
            <person name="Morin E."/>
            <person name="Arend M."/>
            <person name="Barry K.W."/>
            <person name="Binder M."/>
            <person name="Choi C."/>
            <person name="Clum A."/>
            <person name="Copeland A."/>
            <person name="Grisel N."/>
            <person name="Haridas S."/>
            <person name="Kipfer T."/>
            <person name="LaButti K."/>
            <person name="Lindquist E."/>
            <person name="Lipzen A."/>
            <person name="Maire R."/>
            <person name="Meier B."/>
            <person name="Mihaltcheva S."/>
            <person name="Molinier V."/>
            <person name="Murat C."/>
            <person name="Poggeler S."/>
            <person name="Quandt C.A."/>
            <person name="Sperisen C."/>
            <person name="Tritt A."/>
            <person name="Tisserant E."/>
            <person name="Crous P.W."/>
            <person name="Henrissat B."/>
            <person name="Nehls U."/>
            <person name="Egli S."/>
            <person name="Spatafora J.W."/>
            <person name="Grigoriev I.V."/>
            <person name="Martin F.M."/>
        </authorList>
    </citation>
    <scope>NUCLEOTIDE SEQUENCE [LARGE SCALE GENOMIC DNA]</scope>
    <source>
        <strain evidence="9 10">CBS 459.81</strain>
    </source>
</reference>
<feature type="region of interest" description="Disordered" evidence="7">
    <location>
        <begin position="433"/>
        <end position="459"/>
    </location>
</feature>
<dbReference type="Pfam" id="PF10275">
    <property type="entry name" value="Peptidase_C65"/>
    <property type="match status" value="1"/>
</dbReference>
<dbReference type="GO" id="GO:0071108">
    <property type="term" value="P:protein K48-linked deubiquitination"/>
    <property type="evidence" value="ECO:0007669"/>
    <property type="project" value="TreeGrafter"/>
</dbReference>
<dbReference type="Proteomes" id="UP000250266">
    <property type="component" value="Unassembled WGS sequence"/>
</dbReference>
<keyword evidence="4" id="KW-0833">Ubl conjugation pathway</keyword>
<evidence type="ECO:0000313" key="9">
    <source>
        <dbReference type="EMBL" id="OCK83800.1"/>
    </source>
</evidence>
<dbReference type="PANTHER" id="PTHR12931">
    <property type="entry name" value="UBIQUITIN THIOLESTERASE PROTEIN OTUB"/>
    <property type="match status" value="1"/>
</dbReference>
<protein>
    <recommendedName>
        <fullName evidence="2">ubiquitinyl hydrolase 1</fullName>
        <ecNumber evidence="2">3.4.19.12</ecNumber>
    </recommendedName>
</protein>
<dbReference type="SUPFAM" id="SSF54001">
    <property type="entry name" value="Cysteine proteinases"/>
    <property type="match status" value="1"/>
</dbReference>
<evidence type="ECO:0000256" key="1">
    <source>
        <dbReference type="ARBA" id="ARBA00000707"/>
    </source>
</evidence>